<keyword evidence="6 13" id="KW-1133">Transmembrane helix</keyword>
<feature type="transmembrane region" description="Helical" evidence="13">
    <location>
        <begin position="269"/>
        <end position="292"/>
    </location>
</feature>
<keyword evidence="3" id="KW-0716">Sensory transduction</keyword>
<dbReference type="Gene3D" id="1.20.1070.10">
    <property type="entry name" value="Rhodopsin 7-helix transmembrane proteins"/>
    <property type="match status" value="1"/>
</dbReference>
<dbReference type="PRINTS" id="PR00245">
    <property type="entry name" value="OLFACTORYR"/>
</dbReference>
<dbReference type="GO" id="GO:0005549">
    <property type="term" value="F:odorant binding"/>
    <property type="evidence" value="ECO:0007669"/>
    <property type="project" value="TreeGrafter"/>
</dbReference>
<dbReference type="GO" id="GO:0004930">
    <property type="term" value="F:G protein-coupled receptor activity"/>
    <property type="evidence" value="ECO:0007669"/>
    <property type="project" value="UniProtKB-KW"/>
</dbReference>
<comment type="subcellular location">
    <subcellularLocation>
        <location evidence="1">Cell membrane</location>
        <topology evidence="1">Multi-pass membrane protein</topology>
    </subcellularLocation>
</comment>
<dbReference type="InterPro" id="IPR000276">
    <property type="entry name" value="GPCR_Rhodpsn"/>
</dbReference>
<evidence type="ECO:0000256" key="13">
    <source>
        <dbReference type="SAM" id="Phobius"/>
    </source>
</evidence>
<feature type="transmembrane region" description="Helical" evidence="13">
    <location>
        <begin position="195"/>
        <end position="217"/>
    </location>
</feature>
<evidence type="ECO:0000256" key="9">
    <source>
        <dbReference type="ARBA" id="ARBA00023157"/>
    </source>
</evidence>
<evidence type="ECO:0000259" key="14">
    <source>
        <dbReference type="PROSITE" id="PS50262"/>
    </source>
</evidence>
<name>A0A8T2IAH6_9PIPI</name>
<dbReference type="SUPFAM" id="SSF81321">
    <property type="entry name" value="Family A G protein-coupled receptor-like"/>
    <property type="match status" value="1"/>
</dbReference>
<accession>A0A8T2IAH6</accession>
<keyword evidence="12" id="KW-0807">Transducer</keyword>
<comment type="caution">
    <text evidence="15">The sequence shown here is derived from an EMBL/GenBank/DDBJ whole genome shotgun (WGS) entry which is preliminary data.</text>
</comment>
<dbReference type="PRINTS" id="PR00237">
    <property type="entry name" value="GPCRRHODOPSN"/>
</dbReference>
<evidence type="ECO:0000256" key="6">
    <source>
        <dbReference type="ARBA" id="ARBA00022989"/>
    </source>
</evidence>
<evidence type="ECO:0000256" key="4">
    <source>
        <dbReference type="ARBA" id="ARBA00022692"/>
    </source>
</evidence>
<dbReference type="Pfam" id="PF13853">
    <property type="entry name" value="7tm_4"/>
    <property type="match status" value="1"/>
</dbReference>
<dbReference type="InterPro" id="IPR052921">
    <property type="entry name" value="GPCR1_Superfamily_Member"/>
</dbReference>
<feature type="transmembrane region" description="Helical" evidence="13">
    <location>
        <begin position="24"/>
        <end position="49"/>
    </location>
</feature>
<keyword evidence="2" id="KW-1003">Cell membrane</keyword>
<dbReference type="FunFam" id="1.20.1070.10:FF:000024">
    <property type="entry name" value="Olfactory receptor"/>
    <property type="match status" value="1"/>
</dbReference>
<evidence type="ECO:0000256" key="10">
    <source>
        <dbReference type="ARBA" id="ARBA00023170"/>
    </source>
</evidence>
<evidence type="ECO:0000256" key="2">
    <source>
        <dbReference type="ARBA" id="ARBA00022475"/>
    </source>
</evidence>
<keyword evidence="16" id="KW-1185">Reference proteome</keyword>
<keyword evidence="7" id="KW-0297">G-protein coupled receptor</keyword>
<evidence type="ECO:0000313" key="15">
    <source>
        <dbReference type="EMBL" id="KAG8430085.1"/>
    </source>
</evidence>
<evidence type="ECO:0000256" key="5">
    <source>
        <dbReference type="ARBA" id="ARBA00022725"/>
    </source>
</evidence>
<dbReference type="OrthoDB" id="6147321at2759"/>
<dbReference type="InterPro" id="IPR000725">
    <property type="entry name" value="Olfact_rcpt"/>
</dbReference>
<feature type="transmembrane region" description="Helical" evidence="13">
    <location>
        <begin position="238"/>
        <end position="257"/>
    </location>
</feature>
<organism evidence="15 16">
    <name type="scientific">Hymenochirus boettgeri</name>
    <name type="common">Congo dwarf clawed frog</name>
    <dbReference type="NCBI Taxonomy" id="247094"/>
    <lineage>
        <taxon>Eukaryota</taxon>
        <taxon>Metazoa</taxon>
        <taxon>Chordata</taxon>
        <taxon>Craniata</taxon>
        <taxon>Vertebrata</taxon>
        <taxon>Euteleostomi</taxon>
        <taxon>Amphibia</taxon>
        <taxon>Batrachia</taxon>
        <taxon>Anura</taxon>
        <taxon>Pipoidea</taxon>
        <taxon>Pipidae</taxon>
        <taxon>Pipinae</taxon>
        <taxon>Hymenochirus</taxon>
    </lineage>
</organism>
<evidence type="ECO:0000256" key="7">
    <source>
        <dbReference type="ARBA" id="ARBA00023040"/>
    </source>
</evidence>
<evidence type="ECO:0000256" key="1">
    <source>
        <dbReference type="ARBA" id="ARBA00004651"/>
    </source>
</evidence>
<evidence type="ECO:0000256" key="12">
    <source>
        <dbReference type="ARBA" id="ARBA00023224"/>
    </source>
</evidence>
<dbReference type="GO" id="GO:0004984">
    <property type="term" value="F:olfactory receptor activity"/>
    <property type="evidence" value="ECO:0007669"/>
    <property type="project" value="InterPro"/>
</dbReference>
<feature type="transmembrane region" description="Helical" evidence="13">
    <location>
        <begin position="139"/>
        <end position="161"/>
    </location>
</feature>
<keyword evidence="4 13" id="KW-0812">Transmembrane</keyword>
<gene>
    <name evidence="15" type="ORF">GDO86_018508</name>
</gene>
<protein>
    <recommendedName>
        <fullName evidence="14">G-protein coupled receptors family 1 profile domain-containing protein</fullName>
    </recommendedName>
</protein>
<evidence type="ECO:0000256" key="3">
    <source>
        <dbReference type="ARBA" id="ARBA00022606"/>
    </source>
</evidence>
<dbReference type="EMBL" id="JAACNH010001595">
    <property type="protein sequence ID" value="KAG8430085.1"/>
    <property type="molecule type" value="Genomic_DNA"/>
</dbReference>
<reference evidence="15" key="1">
    <citation type="thesis" date="2020" institute="ProQuest LLC" country="789 East Eisenhower Parkway, Ann Arbor, MI, USA">
        <title>Comparative Genomics and Chromosome Evolution.</title>
        <authorList>
            <person name="Mudd A.B."/>
        </authorList>
    </citation>
    <scope>NUCLEOTIDE SEQUENCE</scope>
    <source>
        <strain evidence="15">Female2</strain>
        <tissue evidence="15">Blood</tissue>
    </source>
</reference>
<dbReference type="InterPro" id="IPR017452">
    <property type="entry name" value="GPCR_Rhodpsn_7TM"/>
</dbReference>
<keyword evidence="9" id="KW-1015">Disulfide bond</keyword>
<dbReference type="Proteomes" id="UP000812440">
    <property type="component" value="Unassembled WGS sequence"/>
</dbReference>
<dbReference type="PANTHER" id="PTHR26451:SF999">
    <property type="entry name" value="OLFACTORY RECEPTOR 8I2"/>
    <property type="match status" value="1"/>
</dbReference>
<keyword evidence="10" id="KW-0675">Receptor</keyword>
<keyword evidence="5" id="KW-0552">Olfaction</keyword>
<feature type="domain" description="G-protein coupled receptors family 1 profile" evidence="14">
    <location>
        <begin position="40"/>
        <end position="290"/>
    </location>
</feature>
<proteinExistence type="predicted"/>
<dbReference type="GO" id="GO:0005886">
    <property type="term" value="C:plasma membrane"/>
    <property type="evidence" value="ECO:0007669"/>
    <property type="project" value="UniProtKB-SubCell"/>
</dbReference>
<dbReference type="PROSITE" id="PS50262">
    <property type="entry name" value="G_PROTEIN_RECEP_F1_2"/>
    <property type="match status" value="1"/>
</dbReference>
<dbReference type="PANTHER" id="PTHR26451">
    <property type="entry name" value="G_PROTEIN_RECEP_F1_2 DOMAIN-CONTAINING PROTEIN"/>
    <property type="match status" value="1"/>
</dbReference>
<evidence type="ECO:0000313" key="16">
    <source>
        <dbReference type="Proteomes" id="UP000812440"/>
    </source>
</evidence>
<evidence type="ECO:0000256" key="11">
    <source>
        <dbReference type="ARBA" id="ARBA00023180"/>
    </source>
</evidence>
<keyword evidence="11" id="KW-0325">Glycoprotein</keyword>
<evidence type="ECO:0000256" key="8">
    <source>
        <dbReference type="ARBA" id="ARBA00023136"/>
    </source>
</evidence>
<dbReference type="AlphaFoldDB" id="A0A8T2IAH6"/>
<keyword evidence="8 13" id="KW-0472">Membrane</keyword>
<sequence length="316" mass="35907">MVIEFNISTSFFLRGMVEMEQLRYLYGALSFVTYLFTLLCNLMVVIVVLKEKSLHQPMYSLITSLVLDGWFSSSSFLPKLIVDLFSSSVVVSREECYIQSFCLLFAYSCEVSTFTIMAYDTHLAVCHPLRYNSLITNTVAVNLIAGSHFFNLILVLIVILLSARLPLCGFQINGIFCDNLSLYILSCVDSSINKVFGSVVFLMYLISALLVITYSYIRIFLICLRVSKDAGKKAIHTVVTHLLNFCIFLTGLLFVFIRYRLENGNLPLFIHILLSVAALVFPPLLTPLIYGIRTKALRTKLLVHLHKINKWRHPLT</sequence>